<gene>
    <name evidence="1" type="ORF">HAX54_048269</name>
</gene>
<protein>
    <submittedName>
        <fullName evidence="1">Uncharacterized protein</fullName>
    </submittedName>
</protein>
<evidence type="ECO:0000313" key="2">
    <source>
        <dbReference type="Proteomes" id="UP000823775"/>
    </source>
</evidence>
<reference evidence="1 2" key="1">
    <citation type="journal article" date="2021" name="BMC Genomics">
        <title>Datura genome reveals duplications of psychoactive alkaloid biosynthetic genes and high mutation rate following tissue culture.</title>
        <authorList>
            <person name="Rajewski A."/>
            <person name="Carter-House D."/>
            <person name="Stajich J."/>
            <person name="Litt A."/>
        </authorList>
    </citation>
    <scope>NUCLEOTIDE SEQUENCE [LARGE SCALE GENOMIC DNA]</scope>
    <source>
        <strain evidence="1">AR-01</strain>
    </source>
</reference>
<dbReference type="Proteomes" id="UP000823775">
    <property type="component" value="Unassembled WGS sequence"/>
</dbReference>
<name>A0ABS8WMW2_DATST</name>
<keyword evidence="2" id="KW-1185">Reference proteome</keyword>
<sequence length="162" mass="18173">MASTRSGASLKKRHPSQQLGLMVCVQERSKSPRVQRFKRAAEEVAVPHMQKCCIATDSFEVLPRVKLAERISSRKFVFIPFSFDYGVELRQGKRKNEQKAHQGSKEHVCHIFAKAQPRLPWSRKEPGSAKLAPRGNTLATIEGLQATPLRLAKDPQTLMGTP</sequence>
<accession>A0ABS8WMW2</accession>
<dbReference type="EMBL" id="JACEIK010007939">
    <property type="protein sequence ID" value="MCE3050837.1"/>
    <property type="molecule type" value="Genomic_DNA"/>
</dbReference>
<comment type="caution">
    <text evidence="1">The sequence shown here is derived from an EMBL/GenBank/DDBJ whole genome shotgun (WGS) entry which is preliminary data.</text>
</comment>
<evidence type="ECO:0000313" key="1">
    <source>
        <dbReference type="EMBL" id="MCE3050837.1"/>
    </source>
</evidence>
<organism evidence="1 2">
    <name type="scientific">Datura stramonium</name>
    <name type="common">Jimsonweed</name>
    <name type="synonym">Common thornapple</name>
    <dbReference type="NCBI Taxonomy" id="4076"/>
    <lineage>
        <taxon>Eukaryota</taxon>
        <taxon>Viridiplantae</taxon>
        <taxon>Streptophyta</taxon>
        <taxon>Embryophyta</taxon>
        <taxon>Tracheophyta</taxon>
        <taxon>Spermatophyta</taxon>
        <taxon>Magnoliopsida</taxon>
        <taxon>eudicotyledons</taxon>
        <taxon>Gunneridae</taxon>
        <taxon>Pentapetalae</taxon>
        <taxon>asterids</taxon>
        <taxon>lamiids</taxon>
        <taxon>Solanales</taxon>
        <taxon>Solanaceae</taxon>
        <taxon>Solanoideae</taxon>
        <taxon>Datureae</taxon>
        <taxon>Datura</taxon>
    </lineage>
</organism>
<proteinExistence type="predicted"/>